<feature type="domain" description="SIS" evidence="2">
    <location>
        <begin position="48"/>
        <end position="204"/>
    </location>
</feature>
<name>A0ABV6CB48_9GAMM</name>
<evidence type="ECO:0000313" key="4">
    <source>
        <dbReference type="Proteomes" id="UP001589758"/>
    </source>
</evidence>
<comment type="caution">
    <text evidence="3">The sequence shown here is derived from an EMBL/GenBank/DDBJ whole genome shotgun (WGS) entry which is preliminary data.</text>
</comment>
<protein>
    <submittedName>
        <fullName evidence="3">SIS domain-containing protein</fullName>
    </submittedName>
</protein>
<keyword evidence="1" id="KW-0677">Repeat</keyword>
<dbReference type="PANTHER" id="PTHR32502">
    <property type="entry name" value="N-ACETYLGALACTOSAMINE PERMEASE II COMPONENT-RELATED"/>
    <property type="match status" value="1"/>
</dbReference>
<accession>A0ABV6CB48</accession>
<dbReference type="SUPFAM" id="SSF53697">
    <property type="entry name" value="SIS domain"/>
    <property type="match status" value="1"/>
</dbReference>
<proteinExistence type="predicted"/>
<dbReference type="InterPro" id="IPR035466">
    <property type="entry name" value="GlmS/AgaS_SIS"/>
</dbReference>
<dbReference type="PROSITE" id="PS51464">
    <property type="entry name" value="SIS"/>
    <property type="match status" value="2"/>
</dbReference>
<sequence length="411" mass="45048">MTNYFNYSEAELLKLNAVHTAKEIEQQKNIWKILFQNIVGNNELISFLTPILNDNNHQIILTGAGSSAFLGQALAPLIKNETQRDIVAISTTDIVAGPTHYLSIDKPTLLVSFGRSGNSPESVAAIKLADQVCHNLHHLIIVCNPESELANYAKSNNKAQLVVMPEGTNDQSFAMTSSFSSMMLCAGLLLSNKLIKGGIICDASKNLVAQQLVNLSAALDSINMLTIKKLAASKFKRYVVLGANGYKGLAEEAALKLLELTAGQVATRHDSALGLRHGPKFMVDNETLILQFISNNAYARRYDLDLMHELKSNNIAANHIVLTSSQIANNEVLDVINQLPEDSKGRLYRNEEVFQVADLSCDFFGLWAYLYFAQVFALETSLALGNTPDNPCPTGEVNRVVKGVVIYPYSE</sequence>
<dbReference type="Gene3D" id="3.40.50.10490">
    <property type="entry name" value="Glucose-6-phosphate isomerase like protein, domain 1"/>
    <property type="match status" value="2"/>
</dbReference>
<reference evidence="3 4" key="1">
    <citation type="submission" date="2024-09" db="EMBL/GenBank/DDBJ databases">
        <authorList>
            <person name="Sun Q."/>
            <person name="Mori K."/>
        </authorList>
    </citation>
    <scope>NUCLEOTIDE SEQUENCE [LARGE SCALE GENOMIC DNA]</scope>
    <source>
        <strain evidence="3 4">CCM 8545</strain>
    </source>
</reference>
<dbReference type="InterPro" id="IPR001347">
    <property type="entry name" value="SIS_dom"/>
</dbReference>
<organism evidence="3 4">
    <name type="scientific">Thorsellia kenyensis</name>
    <dbReference type="NCBI Taxonomy" id="1549888"/>
    <lineage>
        <taxon>Bacteria</taxon>
        <taxon>Pseudomonadati</taxon>
        <taxon>Pseudomonadota</taxon>
        <taxon>Gammaproteobacteria</taxon>
        <taxon>Enterobacterales</taxon>
        <taxon>Thorselliaceae</taxon>
        <taxon>Thorsellia</taxon>
    </lineage>
</organism>
<keyword evidence="4" id="KW-1185">Reference proteome</keyword>
<dbReference type="CDD" id="cd05008">
    <property type="entry name" value="SIS_GlmS_GlmD_1"/>
    <property type="match status" value="1"/>
</dbReference>
<dbReference type="PANTHER" id="PTHR32502:SF3">
    <property type="entry name" value="D-GALACTOSAMINE-6-PHOSPHATE DEAMINASE AGAS-RELATED"/>
    <property type="match status" value="1"/>
</dbReference>
<feature type="domain" description="SIS" evidence="2">
    <location>
        <begin position="226"/>
        <end position="391"/>
    </location>
</feature>
<evidence type="ECO:0000256" key="1">
    <source>
        <dbReference type="ARBA" id="ARBA00022737"/>
    </source>
</evidence>
<dbReference type="InterPro" id="IPR050303">
    <property type="entry name" value="GatZ_KbaZ_carbometab"/>
</dbReference>
<dbReference type="InterPro" id="IPR046348">
    <property type="entry name" value="SIS_dom_sf"/>
</dbReference>
<evidence type="ECO:0000313" key="3">
    <source>
        <dbReference type="EMBL" id="MFC0180212.1"/>
    </source>
</evidence>
<dbReference type="Pfam" id="PF01380">
    <property type="entry name" value="SIS"/>
    <property type="match status" value="1"/>
</dbReference>
<dbReference type="Proteomes" id="UP001589758">
    <property type="component" value="Unassembled WGS sequence"/>
</dbReference>
<gene>
    <name evidence="3" type="ORF">ACFFIT_09005</name>
</gene>
<evidence type="ECO:0000259" key="2">
    <source>
        <dbReference type="PROSITE" id="PS51464"/>
    </source>
</evidence>
<dbReference type="RefSeq" id="WP_385877323.1">
    <property type="nucleotide sequence ID" value="NZ_JBHLXE010000095.1"/>
</dbReference>
<dbReference type="EMBL" id="JBHLXE010000095">
    <property type="protein sequence ID" value="MFC0180212.1"/>
    <property type="molecule type" value="Genomic_DNA"/>
</dbReference>